<dbReference type="CTD" id="57109"/>
<feature type="compositionally biased region" description="Low complexity" evidence="8">
    <location>
        <begin position="7"/>
        <end position="24"/>
    </location>
</feature>
<keyword evidence="10" id="KW-1185">Reference proteome</keyword>
<sequence>MVKAKVPAPTLSSSSPAAKPGLVKKLNKKNKKGQLWKNKAKEVNKKPESGPKFVVVRPPKAPEEFSQNWKTLQELLKQKTQTPEKPLVISQMRSKKQCKITWQSRSMASDPGRGGEAEQPRLAGSWCQEAGRGSEPAGALMVRKVPAPPAKATRAEHDEKGTTKRTNGDMLPTQGDIKHKKRKAEAVAPALPTEDDIWFDDVDPEDIEAAIGPEAANIARKRLGQHESNITLVKEQGFSGLTRALALDCEMVGVGPNGEESIAARVSIVNQHGKCVYDKYIQPTEPVTDYRTAVSGIRPADLKQGEEFAVIQKEVAGMLKGRILVGHALHNDLKVLFLDHPKKMIRDTQKYKPFKRQVQSGRPALKLLSEKILGIRVQQSEHCSIQDAQAAMRLYVMVKKEWERTFKDKHKTATVPDNSLM</sequence>
<dbReference type="Gene3D" id="3.30.420.10">
    <property type="entry name" value="Ribonuclease H-like superfamily/Ribonuclease H"/>
    <property type="match status" value="1"/>
</dbReference>
<evidence type="ECO:0000256" key="4">
    <source>
        <dbReference type="ARBA" id="ARBA00022722"/>
    </source>
</evidence>
<dbReference type="InterPro" id="IPR047021">
    <property type="entry name" value="REXO1/3/4-like"/>
</dbReference>
<dbReference type="GO" id="GO:0006364">
    <property type="term" value="P:rRNA processing"/>
    <property type="evidence" value="ECO:0007669"/>
    <property type="project" value="InterPro"/>
</dbReference>
<dbReference type="GO" id="GO:0008408">
    <property type="term" value="F:3'-5' exonuclease activity"/>
    <property type="evidence" value="ECO:0007669"/>
    <property type="project" value="InterPro"/>
</dbReference>
<dbReference type="CDD" id="cd06144">
    <property type="entry name" value="REX4_like"/>
    <property type="match status" value="1"/>
</dbReference>
<dbReference type="InterPro" id="IPR036397">
    <property type="entry name" value="RNaseH_sf"/>
</dbReference>
<dbReference type="GeneID" id="103208622"/>
<protein>
    <recommendedName>
        <fullName evidence="3">RNA exonuclease 4</fullName>
    </recommendedName>
</protein>
<dbReference type="SMART" id="SM00479">
    <property type="entry name" value="EXOIII"/>
    <property type="match status" value="1"/>
</dbReference>
<proteinExistence type="inferred from homology"/>
<evidence type="ECO:0000313" key="11">
    <source>
        <dbReference type="RefSeq" id="XP_007952515.1"/>
    </source>
</evidence>
<gene>
    <name evidence="11" type="primary">REXO4</name>
</gene>
<dbReference type="InterPro" id="IPR013520">
    <property type="entry name" value="Ribonucl_H"/>
</dbReference>
<keyword evidence="5" id="KW-0378">Hydrolase</keyword>
<keyword evidence="6 11" id="KW-0269">Exonuclease</keyword>
<keyword evidence="7" id="KW-0539">Nucleus</keyword>
<dbReference type="AlphaFoldDB" id="A0A8B7AX26"/>
<evidence type="ECO:0000256" key="6">
    <source>
        <dbReference type="ARBA" id="ARBA00022839"/>
    </source>
</evidence>
<dbReference type="RefSeq" id="XP_007952515.1">
    <property type="nucleotide sequence ID" value="XM_007954324.1"/>
</dbReference>
<reference evidence="11" key="1">
    <citation type="submission" date="2025-08" db="UniProtKB">
        <authorList>
            <consortium name="RefSeq"/>
        </authorList>
    </citation>
    <scope>IDENTIFICATION</scope>
</reference>
<dbReference type="PANTHER" id="PTHR12801:SF158">
    <property type="entry name" value="RNA EXONUCLEASE 4"/>
    <property type="match status" value="1"/>
</dbReference>
<evidence type="ECO:0000256" key="1">
    <source>
        <dbReference type="ARBA" id="ARBA00004604"/>
    </source>
</evidence>
<dbReference type="GO" id="GO:0003676">
    <property type="term" value="F:nucleic acid binding"/>
    <property type="evidence" value="ECO:0007669"/>
    <property type="project" value="InterPro"/>
</dbReference>
<dbReference type="FunFam" id="3.30.420.10:FF:000007">
    <property type="entry name" value="Interferon-stimulated exonuclease gene 20"/>
    <property type="match status" value="1"/>
</dbReference>
<evidence type="ECO:0000313" key="10">
    <source>
        <dbReference type="Proteomes" id="UP000694850"/>
    </source>
</evidence>
<feature type="domain" description="Exonuclease" evidence="9">
    <location>
        <begin position="243"/>
        <end position="404"/>
    </location>
</feature>
<evidence type="ECO:0000256" key="5">
    <source>
        <dbReference type="ARBA" id="ARBA00022801"/>
    </source>
</evidence>
<feature type="compositionally biased region" description="Basic and acidic residues" evidence="8">
    <location>
        <begin position="153"/>
        <end position="162"/>
    </location>
</feature>
<comment type="similarity">
    <text evidence="2">Belongs to the REXO4 family.</text>
</comment>
<feature type="region of interest" description="Disordered" evidence="8">
    <location>
        <begin position="78"/>
        <end position="136"/>
    </location>
</feature>
<dbReference type="Proteomes" id="UP000694850">
    <property type="component" value="Unplaced"/>
</dbReference>
<dbReference type="GO" id="GO:0005730">
    <property type="term" value="C:nucleolus"/>
    <property type="evidence" value="ECO:0007669"/>
    <property type="project" value="UniProtKB-SubCell"/>
</dbReference>
<comment type="subcellular location">
    <subcellularLocation>
        <location evidence="1">Nucleus</location>
        <location evidence="1">Nucleolus</location>
    </subcellularLocation>
</comment>
<name>A0A8B7AX26_ORYAF</name>
<keyword evidence="4" id="KW-0540">Nuclease</keyword>
<evidence type="ECO:0000256" key="8">
    <source>
        <dbReference type="SAM" id="MobiDB-lite"/>
    </source>
</evidence>
<dbReference type="GO" id="GO:0006308">
    <property type="term" value="P:DNA catabolic process"/>
    <property type="evidence" value="ECO:0007669"/>
    <property type="project" value="TreeGrafter"/>
</dbReference>
<feature type="compositionally biased region" description="Basic and acidic residues" evidence="8">
    <location>
        <begin position="39"/>
        <end position="49"/>
    </location>
</feature>
<dbReference type="PANTHER" id="PTHR12801">
    <property type="entry name" value="RNA EXONUCLEASE REXO1 / RECO3 FAMILY MEMBER-RELATED"/>
    <property type="match status" value="1"/>
</dbReference>
<evidence type="ECO:0000256" key="7">
    <source>
        <dbReference type="ARBA" id="ARBA00023242"/>
    </source>
</evidence>
<dbReference type="Pfam" id="PF00929">
    <property type="entry name" value="RNase_T"/>
    <property type="match status" value="1"/>
</dbReference>
<dbReference type="OrthoDB" id="8191639at2759"/>
<feature type="region of interest" description="Disordered" evidence="8">
    <location>
        <begin position="148"/>
        <end position="188"/>
    </location>
</feature>
<evidence type="ECO:0000259" key="9">
    <source>
        <dbReference type="SMART" id="SM00479"/>
    </source>
</evidence>
<feature type="compositionally biased region" description="Basic residues" evidence="8">
    <location>
        <begin position="25"/>
        <end position="34"/>
    </location>
</feature>
<dbReference type="InterPro" id="IPR037431">
    <property type="entry name" value="REX4_DEDDh_dom"/>
</dbReference>
<accession>A0A8B7AX26</accession>
<feature type="region of interest" description="Disordered" evidence="8">
    <location>
        <begin position="1"/>
        <end position="59"/>
    </location>
</feature>
<evidence type="ECO:0000256" key="3">
    <source>
        <dbReference type="ARBA" id="ARBA00016937"/>
    </source>
</evidence>
<dbReference type="InterPro" id="IPR012337">
    <property type="entry name" value="RNaseH-like_sf"/>
</dbReference>
<organism evidence="10 11">
    <name type="scientific">Orycteropus afer afer</name>
    <dbReference type="NCBI Taxonomy" id="1230840"/>
    <lineage>
        <taxon>Eukaryota</taxon>
        <taxon>Metazoa</taxon>
        <taxon>Chordata</taxon>
        <taxon>Craniata</taxon>
        <taxon>Vertebrata</taxon>
        <taxon>Euteleostomi</taxon>
        <taxon>Mammalia</taxon>
        <taxon>Eutheria</taxon>
        <taxon>Afrotheria</taxon>
        <taxon>Tubulidentata</taxon>
        <taxon>Orycteropodidae</taxon>
        <taxon>Orycteropus</taxon>
    </lineage>
</organism>
<dbReference type="SUPFAM" id="SSF53098">
    <property type="entry name" value="Ribonuclease H-like"/>
    <property type="match status" value="1"/>
</dbReference>
<evidence type="ECO:0000256" key="2">
    <source>
        <dbReference type="ARBA" id="ARBA00010489"/>
    </source>
</evidence>